<proteinExistence type="predicted"/>
<evidence type="ECO:0000313" key="2">
    <source>
        <dbReference type="EMBL" id="MBU5670239.1"/>
    </source>
</evidence>
<sequence length="90" mass="9881">MEWNAVIEFISPELLVVVVACWIIGYVLKQTPRIPDWTIVYIVTMVAIVFAGLLLGFSVESVIQGILCGAVAVYGNQLIKQAKKGADRDD</sequence>
<dbReference type="InterPro" id="IPR032111">
    <property type="entry name" value="Clostridium_phage_holin"/>
</dbReference>
<accession>A0ABS6FJ84</accession>
<keyword evidence="3" id="KW-1185">Reference proteome</keyword>
<organism evidence="2 3">
    <name type="scientific">Paenibacillus brevis</name>
    <dbReference type="NCBI Taxonomy" id="2841508"/>
    <lineage>
        <taxon>Bacteria</taxon>
        <taxon>Bacillati</taxon>
        <taxon>Bacillota</taxon>
        <taxon>Bacilli</taxon>
        <taxon>Bacillales</taxon>
        <taxon>Paenibacillaceae</taxon>
        <taxon>Paenibacillus</taxon>
    </lineage>
</organism>
<keyword evidence="1" id="KW-0812">Transmembrane</keyword>
<dbReference type="Proteomes" id="UP000743001">
    <property type="component" value="Unassembled WGS sequence"/>
</dbReference>
<dbReference type="RefSeq" id="WP_216476584.1">
    <property type="nucleotide sequence ID" value="NZ_JAHLQJ010000001.1"/>
</dbReference>
<evidence type="ECO:0000313" key="3">
    <source>
        <dbReference type="Proteomes" id="UP000743001"/>
    </source>
</evidence>
<feature type="transmembrane region" description="Helical" evidence="1">
    <location>
        <begin position="6"/>
        <end position="27"/>
    </location>
</feature>
<reference evidence="2 3" key="1">
    <citation type="submission" date="2021-06" db="EMBL/GenBank/DDBJ databases">
        <authorList>
            <person name="Sun Q."/>
            <person name="Li D."/>
        </authorList>
    </citation>
    <scope>NUCLEOTIDE SEQUENCE [LARGE SCALE GENOMIC DNA]</scope>
    <source>
        <strain evidence="2 3">MSJ-6</strain>
    </source>
</reference>
<gene>
    <name evidence="2" type="ORF">KQJ23_00205</name>
</gene>
<name>A0ABS6FJ84_9BACL</name>
<evidence type="ECO:0000256" key="1">
    <source>
        <dbReference type="SAM" id="Phobius"/>
    </source>
</evidence>
<protein>
    <submittedName>
        <fullName evidence="2">Phage holin family protein</fullName>
    </submittedName>
</protein>
<keyword evidence="1" id="KW-0472">Membrane</keyword>
<feature type="transmembrane region" description="Helical" evidence="1">
    <location>
        <begin position="39"/>
        <end position="56"/>
    </location>
</feature>
<comment type="caution">
    <text evidence="2">The sequence shown here is derived from an EMBL/GenBank/DDBJ whole genome shotgun (WGS) entry which is preliminary data.</text>
</comment>
<keyword evidence="1" id="KW-1133">Transmembrane helix</keyword>
<dbReference type="EMBL" id="JAHLQJ010000001">
    <property type="protein sequence ID" value="MBU5670239.1"/>
    <property type="molecule type" value="Genomic_DNA"/>
</dbReference>
<dbReference type="Pfam" id="PF16079">
    <property type="entry name" value="Phage_holin_5_2"/>
    <property type="match status" value="1"/>
</dbReference>